<name>A0ABX5LAV3_9MICO</name>
<feature type="region of interest" description="Disordered" evidence="1">
    <location>
        <begin position="1"/>
        <end position="21"/>
    </location>
</feature>
<organism evidence="2 3">
    <name type="scientific">Rathayibacter iranicus NCPPB 2253 = VKM Ac-1602</name>
    <dbReference type="NCBI Taxonomy" id="1328868"/>
    <lineage>
        <taxon>Bacteria</taxon>
        <taxon>Bacillati</taxon>
        <taxon>Actinomycetota</taxon>
        <taxon>Actinomycetes</taxon>
        <taxon>Micrococcales</taxon>
        <taxon>Microbacteriaceae</taxon>
        <taxon>Rathayibacter</taxon>
    </lineage>
</organism>
<protein>
    <submittedName>
        <fullName evidence="2">Uncharacterized protein</fullName>
    </submittedName>
</protein>
<proteinExistence type="predicted"/>
<sequence>MGRHYSRDHHVNPVNPEFGAQAFGVETGGDAGRVVTNHDALRSDDGDSAGYFDINTEALANTAAALSGRTDLLTANKPLDRTELEKFLKEVSDGVESFLP</sequence>
<evidence type="ECO:0000313" key="3">
    <source>
        <dbReference type="Proteomes" id="UP000245674"/>
    </source>
</evidence>
<dbReference type="Proteomes" id="UP000245674">
    <property type="component" value="Unassembled WGS sequence"/>
</dbReference>
<keyword evidence="3" id="KW-1185">Reference proteome</keyword>
<evidence type="ECO:0000256" key="1">
    <source>
        <dbReference type="SAM" id="MobiDB-lite"/>
    </source>
</evidence>
<gene>
    <name evidence="2" type="ORF">B0H03_10951</name>
</gene>
<dbReference type="EMBL" id="QGDV01000009">
    <property type="protein sequence ID" value="PWJ62922.1"/>
    <property type="molecule type" value="Genomic_DNA"/>
</dbReference>
<accession>A0ABX5LAV3</accession>
<reference evidence="2 3" key="1">
    <citation type="submission" date="2018-03" db="EMBL/GenBank/DDBJ databases">
        <title>Genomic Encyclopedia of Type Strains, Phase III (KMG-III): the genomes of soil and plant-associated and newly described type strains.</title>
        <authorList>
            <person name="Whitman W."/>
        </authorList>
    </citation>
    <scope>NUCLEOTIDE SEQUENCE [LARGE SCALE GENOMIC DNA]</scope>
    <source>
        <strain evidence="2 3">VKM Ac-1602</strain>
    </source>
</reference>
<evidence type="ECO:0000313" key="2">
    <source>
        <dbReference type="EMBL" id="PWJ62922.1"/>
    </source>
</evidence>
<comment type="caution">
    <text evidence="2">The sequence shown here is derived from an EMBL/GenBank/DDBJ whole genome shotgun (WGS) entry which is preliminary data.</text>
</comment>